<sequence>MGSKHVCSLHHSSRQCWILNPLSEARDRTCNFMVPGAGENLENTMAAFQHAVTIGTDMLELDCHITKDEQVVVSHDENLKRSTGVNVNISDLKYCELPPYLGKLDVSFQKACQCEGKDNRIPLLKEVFEAFPNTPINIDIKVNNNLLIKKVSELVKQYRREHITVWGNASYEIVEKCYKENSDIPILFSLQRVLLILGLFFTGLLPFVPIREQFFEIPMPSIILKLKEPHTMSRSQKFLIWLSDILLMRKALFDHLTARGIQVSFWNDAFYFFCLAEPASYASPQARGRIRAIAAGLHHSHSNTGSGAASAIYTTAHGNSRSLAH</sequence>
<evidence type="ECO:0000256" key="6">
    <source>
        <dbReference type="ARBA" id="ARBA00023098"/>
    </source>
</evidence>
<evidence type="ECO:0000313" key="16">
    <source>
        <dbReference type="Proteomes" id="UP000694722"/>
    </source>
</evidence>
<proteinExistence type="inferred from homology"/>
<keyword evidence="3 13" id="KW-0812">Transmembrane</keyword>
<evidence type="ECO:0000256" key="9">
    <source>
        <dbReference type="ARBA" id="ARBA00047392"/>
    </source>
</evidence>
<evidence type="ECO:0000256" key="13">
    <source>
        <dbReference type="SAM" id="Phobius"/>
    </source>
</evidence>
<dbReference type="Proteomes" id="UP000694722">
    <property type="component" value="Unplaced"/>
</dbReference>
<evidence type="ECO:0000259" key="14">
    <source>
        <dbReference type="PROSITE" id="PS51704"/>
    </source>
</evidence>
<dbReference type="Pfam" id="PF03009">
    <property type="entry name" value="GDPD"/>
    <property type="match status" value="1"/>
</dbReference>
<evidence type="ECO:0000256" key="3">
    <source>
        <dbReference type="ARBA" id="ARBA00022692"/>
    </source>
</evidence>
<dbReference type="PANTHER" id="PTHR42758:SF1">
    <property type="entry name" value="LYSOPHOSPHOLIPASE D GDPD1"/>
    <property type="match status" value="1"/>
</dbReference>
<evidence type="ECO:0000256" key="2">
    <source>
        <dbReference type="ARBA" id="ARBA00007277"/>
    </source>
</evidence>
<comment type="catalytic activity">
    <reaction evidence="11">
        <text>1-O-(1Z-octadecenyl)-sn-glycero-3-phospho-N-hexadecanoyl-ethanolamine + H2O = 1-O-(1Z-octadecenyl)-sn-glycero-3-phosphate + N-hexadecanoylethanolamine + H(+)</text>
        <dbReference type="Rhea" id="RHEA:53184"/>
        <dbReference type="ChEBI" id="CHEBI:15377"/>
        <dbReference type="ChEBI" id="CHEBI:15378"/>
        <dbReference type="ChEBI" id="CHEBI:71464"/>
        <dbReference type="ChEBI" id="CHEBI:137009"/>
        <dbReference type="ChEBI" id="CHEBI:137017"/>
    </reaction>
    <physiologicalReaction direction="left-to-right" evidence="11">
        <dbReference type="Rhea" id="RHEA:53185"/>
    </physiologicalReaction>
</comment>
<dbReference type="CDD" id="cd08612">
    <property type="entry name" value="GDPD_GDE4"/>
    <property type="match status" value="1"/>
</dbReference>
<evidence type="ECO:0000256" key="12">
    <source>
        <dbReference type="ARBA" id="ARBA00048947"/>
    </source>
</evidence>
<dbReference type="GO" id="GO:0016020">
    <property type="term" value="C:membrane"/>
    <property type="evidence" value="ECO:0007669"/>
    <property type="project" value="UniProtKB-SubCell"/>
</dbReference>
<keyword evidence="5 13" id="KW-1133">Transmembrane helix</keyword>
<keyword evidence="7 13" id="KW-0472">Membrane</keyword>
<dbReference type="Gene3D" id="3.20.20.190">
    <property type="entry name" value="Phosphatidylinositol (PI) phosphodiesterase"/>
    <property type="match status" value="1"/>
</dbReference>
<dbReference type="GO" id="GO:0008081">
    <property type="term" value="F:phosphoric diester hydrolase activity"/>
    <property type="evidence" value="ECO:0007669"/>
    <property type="project" value="InterPro"/>
</dbReference>
<feature type="domain" description="GP-PDE" evidence="14">
    <location>
        <begin position="28"/>
        <end position="304"/>
    </location>
</feature>
<dbReference type="Ensembl" id="ENSSSCT00040027376.1">
    <property type="protein sequence ID" value="ENSSSCP00040011555.1"/>
    <property type="gene ID" value="ENSSSCG00040020255.1"/>
</dbReference>
<dbReference type="SUPFAM" id="SSF51695">
    <property type="entry name" value="PLC-like phosphodiesterases"/>
    <property type="match status" value="1"/>
</dbReference>
<dbReference type="PANTHER" id="PTHR42758">
    <property type="entry name" value="PHOSPHATIDYLGLYCEROL PHOSPHOLIPASE C"/>
    <property type="match status" value="1"/>
</dbReference>
<dbReference type="InterPro" id="IPR030395">
    <property type="entry name" value="GP_PDE_dom"/>
</dbReference>
<keyword evidence="4" id="KW-0378">Hydrolase</keyword>
<reference evidence="15" key="1">
    <citation type="submission" date="2025-08" db="UniProtKB">
        <authorList>
            <consortium name="Ensembl"/>
        </authorList>
    </citation>
    <scope>IDENTIFICATION</scope>
</reference>
<keyword evidence="6" id="KW-0443">Lipid metabolism</keyword>
<dbReference type="AlphaFoldDB" id="A0A8D1DTM7"/>
<name>A0A8D1DTM7_PIG</name>
<evidence type="ECO:0000256" key="5">
    <source>
        <dbReference type="ARBA" id="ARBA00022989"/>
    </source>
</evidence>
<dbReference type="InterPro" id="IPR052271">
    <property type="entry name" value="GDPD-Related"/>
</dbReference>
<comment type="similarity">
    <text evidence="2">Belongs to the glycerophosphoryl diester phosphodiesterase family.</text>
</comment>
<comment type="subcellular location">
    <subcellularLocation>
        <location evidence="1">Membrane</location>
    </subcellularLocation>
</comment>
<protein>
    <submittedName>
        <fullName evidence="15">Glycerophosphodiester phosphodiesterase domain containing 1</fullName>
    </submittedName>
</protein>
<evidence type="ECO:0000256" key="4">
    <source>
        <dbReference type="ARBA" id="ARBA00022801"/>
    </source>
</evidence>
<comment type="catalytic activity">
    <reaction evidence="9">
        <text>N-(5Z,8Z,11Z,14Z-eicosatetraenoyl)-1-(9Z-octadecenoyl)-sn-glycero-3-phosphoethanolamine + H2O = N-(5Z,8Z,11Z,14Z-eicosatetraenoyl)-ethanolamine + 1-(9Z-octadecenoyl)-sn-glycero-3-phosphate + H(+)</text>
        <dbReference type="Rhea" id="RHEA:45544"/>
        <dbReference type="ChEBI" id="CHEBI:2700"/>
        <dbReference type="ChEBI" id="CHEBI:15377"/>
        <dbReference type="ChEBI" id="CHEBI:15378"/>
        <dbReference type="ChEBI" id="CHEBI:74544"/>
        <dbReference type="ChEBI" id="CHEBI:85223"/>
    </reaction>
    <physiologicalReaction direction="left-to-right" evidence="9">
        <dbReference type="Rhea" id="RHEA:45545"/>
    </physiologicalReaction>
</comment>
<comment type="catalytic activity">
    <reaction evidence="10">
        <text>N-hexadecanoyl-1-(9Z-octadecenoyl)-sn-glycero-3-phosphoethanolamine + H2O = N-hexadecanoylethanolamine + 1-(9Z-octadecenoyl)-sn-glycero-3-phosphate + H(+)</text>
        <dbReference type="Rhea" id="RHEA:53168"/>
        <dbReference type="ChEBI" id="CHEBI:15377"/>
        <dbReference type="ChEBI" id="CHEBI:15378"/>
        <dbReference type="ChEBI" id="CHEBI:71464"/>
        <dbReference type="ChEBI" id="CHEBI:74544"/>
        <dbReference type="ChEBI" id="CHEBI:85217"/>
    </reaction>
    <physiologicalReaction direction="left-to-right" evidence="10">
        <dbReference type="Rhea" id="RHEA:53169"/>
    </physiologicalReaction>
</comment>
<evidence type="ECO:0000256" key="11">
    <source>
        <dbReference type="ARBA" id="ARBA00048580"/>
    </source>
</evidence>
<dbReference type="PROSITE" id="PS51704">
    <property type="entry name" value="GP_PDE"/>
    <property type="match status" value="1"/>
</dbReference>
<feature type="transmembrane region" description="Helical" evidence="13">
    <location>
        <begin position="186"/>
        <end position="208"/>
    </location>
</feature>
<gene>
    <name evidence="15" type="primary">LOC100739561</name>
</gene>
<comment type="catalytic activity">
    <reaction evidence="8">
        <text>1-O-hexadecyl-sn-glycero-3-phosphocholine + H2O = 1-O-hexadecyl-sn-glycero-3-phosphate + choline + H(+)</text>
        <dbReference type="Rhea" id="RHEA:41143"/>
        <dbReference type="ChEBI" id="CHEBI:15354"/>
        <dbReference type="ChEBI" id="CHEBI:15377"/>
        <dbReference type="ChEBI" id="CHEBI:15378"/>
        <dbReference type="ChEBI" id="CHEBI:64496"/>
        <dbReference type="ChEBI" id="CHEBI:77580"/>
    </reaction>
    <physiologicalReaction direction="left-to-right" evidence="8">
        <dbReference type="Rhea" id="RHEA:41144"/>
    </physiologicalReaction>
</comment>
<evidence type="ECO:0000313" key="15">
    <source>
        <dbReference type="Ensembl" id="ENSSSCP00040011555.1"/>
    </source>
</evidence>
<accession>A0A8D1DTM7</accession>
<comment type="catalytic activity">
    <reaction evidence="12">
        <text>N,1-di-(9Z-octadecenoyl)-sn-glycero-3-phosphoethanolamine + H2O = N-(9Z-octadecenoyl) ethanolamine + 1-(9Z-octadecenoyl)-sn-glycero-3-phosphate + H(+)</text>
        <dbReference type="Rhea" id="RHEA:56460"/>
        <dbReference type="ChEBI" id="CHEBI:15377"/>
        <dbReference type="ChEBI" id="CHEBI:15378"/>
        <dbReference type="ChEBI" id="CHEBI:71466"/>
        <dbReference type="ChEBI" id="CHEBI:74544"/>
        <dbReference type="ChEBI" id="CHEBI:85222"/>
    </reaction>
    <physiologicalReaction direction="left-to-right" evidence="12">
        <dbReference type="Rhea" id="RHEA:56461"/>
    </physiologicalReaction>
</comment>
<evidence type="ECO:0000256" key="10">
    <source>
        <dbReference type="ARBA" id="ARBA00047538"/>
    </source>
</evidence>
<evidence type="ECO:0000256" key="8">
    <source>
        <dbReference type="ARBA" id="ARBA00036083"/>
    </source>
</evidence>
<evidence type="ECO:0000256" key="7">
    <source>
        <dbReference type="ARBA" id="ARBA00023136"/>
    </source>
</evidence>
<dbReference type="InterPro" id="IPR017946">
    <property type="entry name" value="PLC-like_Pdiesterase_TIM-brl"/>
</dbReference>
<dbReference type="GO" id="GO:0005737">
    <property type="term" value="C:cytoplasm"/>
    <property type="evidence" value="ECO:0007669"/>
    <property type="project" value="UniProtKB-ARBA"/>
</dbReference>
<dbReference type="GO" id="GO:0006629">
    <property type="term" value="P:lipid metabolic process"/>
    <property type="evidence" value="ECO:0007669"/>
    <property type="project" value="UniProtKB-KW"/>
</dbReference>
<organism evidence="15 16">
    <name type="scientific">Sus scrofa</name>
    <name type="common">Pig</name>
    <dbReference type="NCBI Taxonomy" id="9823"/>
    <lineage>
        <taxon>Eukaryota</taxon>
        <taxon>Metazoa</taxon>
        <taxon>Chordata</taxon>
        <taxon>Craniata</taxon>
        <taxon>Vertebrata</taxon>
        <taxon>Euteleostomi</taxon>
        <taxon>Mammalia</taxon>
        <taxon>Eutheria</taxon>
        <taxon>Laurasiatheria</taxon>
        <taxon>Artiodactyla</taxon>
        <taxon>Suina</taxon>
        <taxon>Suidae</taxon>
        <taxon>Sus</taxon>
    </lineage>
</organism>
<evidence type="ECO:0000256" key="1">
    <source>
        <dbReference type="ARBA" id="ARBA00004370"/>
    </source>
</evidence>